<dbReference type="PANTHER" id="PTHR46910">
    <property type="entry name" value="TRANSCRIPTION FACTOR PDR1"/>
    <property type="match status" value="1"/>
</dbReference>
<evidence type="ECO:0000256" key="2">
    <source>
        <dbReference type="SAM" id="MobiDB-lite"/>
    </source>
</evidence>
<evidence type="ECO:0000256" key="1">
    <source>
        <dbReference type="ARBA" id="ARBA00023242"/>
    </source>
</evidence>
<protein>
    <recommendedName>
        <fullName evidence="3">Xylanolytic transcriptional activator regulatory domain-containing protein</fullName>
    </recommendedName>
</protein>
<dbReference type="GO" id="GO:0008270">
    <property type="term" value="F:zinc ion binding"/>
    <property type="evidence" value="ECO:0007669"/>
    <property type="project" value="InterPro"/>
</dbReference>
<evidence type="ECO:0000313" key="5">
    <source>
        <dbReference type="Proteomes" id="UP000663193"/>
    </source>
</evidence>
<proteinExistence type="predicted"/>
<keyword evidence="1" id="KW-0539">Nucleus</keyword>
<dbReference type="PANTHER" id="PTHR46910:SF9">
    <property type="entry name" value="MISCELLANEOUS ZN(II)2CYS6 TRANSCRIPTION FACTOR (EUROFUNG)"/>
    <property type="match status" value="1"/>
</dbReference>
<dbReference type="VEuPathDB" id="FungiDB:JI435_024080"/>
<feature type="compositionally biased region" description="Polar residues" evidence="2">
    <location>
        <begin position="570"/>
        <end position="586"/>
    </location>
</feature>
<dbReference type="Pfam" id="PF04082">
    <property type="entry name" value="Fungal_trans"/>
    <property type="match status" value="1"/>
</dbReference>
<dbReference type="CDD" id="cd12148">
    <property type="entry name" value="fungal_TF_MHR"/>
    <property type="match status" value="1"/>
</dbReference>
<organism evidence="4 5">
    <name type="scientific">Phaeosphaeria nodorum (strain SN15 / ATCC MYA-4574 / FGSC 10173)</name>
    <name type="common">Glume blotch fungus</name>
    <name type="synonym">Parastagonospora nodorum</name>
    <dbReference type="NCBI Taxonomy" id="321614"/>
    <lineage>
        <taxon>Eukaryota</taxon>
        <taxon>Fungi</taxon>
        <taxon>Dikarya</taxon>
        <taxon>Ascomycota</taxon>
        <taxon>Pezizomycotina</taxon>
        <taxon>Dothideomycetes</taxon>
        <taxon>Pleosporomycetidae</taxon>
        <taxon>Pleosporales</taxon>
        <taxon>Pleosporineae</taxon>
        <taxon>Phaeosphaeriaceae</taxon>
        <taxon>Parastagonospora</taxon>
    </lineage>
</organism>
<dbReference type="GO" id="GO:0006351">
    <property type="term" value="P:DNA-templated transcription"/>
    <property type="evidence" value="ECO:0007669"/>
    <property type="project" value="InterPro"/>
</dbReference>
<feature type="region of interest" description="Disordered" evidence="2">
    <location>
        <begin position="552"/>
        <end position="590"/>
    </location>
</feature>
<sequence length="700" mass="77227">MSETNGTPNRRRARDEDNNNNNNVEDSEGRTRKRRAFLQTMGQQLREFGVEGTSPQDLNRNTFGASPGTRAQPGFRSTNTAANQTMVGNVQTPESDAAPGEDDQLPAGAAKSASKWLWTINEVLPPSVAGNASSLSFEDLLDMSQSYFDLWHPAFPFINAPSLIDYIRRITQTGLQLPSSSPSDSFYNIILRSVMSISVADRRQMQASRKVLPSALIFHSFNDAITSIQLVLTEESSILSLQALVSVQLFLITMHRYNAASRLEGLAVRLAFQLGLHRCPHRTTSVVDKESALRKRLLWSIYCIDRYICIRLGTPLGIRSDEMDVCFPHDERHNAREDQERDDRLNLLEFLARHASIRGAIMENRNKSALKDDYNEADKTLEVEAEHNRWWNTVDEYLSDDEGAQSITKAHQVTLIVLRFESVLALHRSVLATSKKNSAYNAALQRCISASRSIINTLHKALRGFGAFDGSPGQNGYESTPLVWPSFTWAVWMSVFIVVFAASEGQFARDTALRLADRSVQILQHLALRGTSWPEACITAVQNLTARLREGSTWSSTVAPAPAPERRDTTSTSSVHMQNRSASRSRGNFPGLSGHITPRNTMMPPGPPQISPSVPAPTSQDMTNSDAYSLLNPFAPLQAPGMGNAASAYLSGAGTFLGIAQQSSDNPMPNDDIVHLFNGEDMGFWSGGNLGYGGNFAFQD</sequence>
<dbReference type="Proteomes" id="UP000663193">
    <property type="component" value="Chromosome 2"/>
</dbReference>
<dbReference type="AlphaFoldDB" id="A0A7U2EUT2"/>
<feature type="compositionally biased region" description="Polar residues" evidence="2">
    <location>
        <begin position="53"/>
        <end position="64"/>
    </location>
</feature>
<dbReference type="GO" id="GO:0003677">
    <property type="term" value="F:DNA binding"/>
    <property type="evidence" value="ECO:0007669"/>
    <property type="project" value="InterPro"/>
</dbReference>
<dbReference type="InterPro" id="IPR050987">
    <property type="entry name" value="AtrR-like"/>
</dbReference>
<dbReference type="SMART" id="SM00906">
    <property type="entry name" value="Fungal_trans"/>
    <property type="match status" value="1"/>
</dbReference>
<gene>
    <name evidence="4" type="ORF">JI435_024080</name>
</gene>
<evidence type="ECO:0000313" key="4">
    <source>
        <dbReference type="EMBL" id="QRC92268.1"/>
    </source>
</evidence>
<dbReference type="OrthoDB" id="3266505at2759"/>
<dbReference type="EMBL" id="CP069024">
    <property type="protein sequence ID" value="QRC92268.1"/>
    <property type="molecule type" value="Genomic_DNA"/>
</dbReference>
<evidence type="ECO:0000259" key="3">
    <source>
        <dbReference type="SMART" id="SM00906"/>
    </source>
</evidence>
<accession>A0A7U2EUT2</accession>
<dbReference type="GO" id="GO:0003700">
    <property type="term" value="F:DNA-binding transcription factor activity"/>
    <property type="evidence" value="ECO:0007669"/>
    <property type="project" value="InterPro"/>
</dbReference>
<dbReference type="InterPro" id="IPR007219">
    <property type="entry name" value="XnlR_reg_dom"/>
</dbReference>
<feature type="domain" description="Xylanolytic transcriptional activator regulatory" evidence="3">
    <location>
        <begin position="260"/>
        <end position="334"/>
    </location>
</feature>
<name>A0A7U2EUT2_PHANO</name>
<keyword evidence="5" id="KW-1185">Reference proteome</keyword>
<reference evidence="5" key="1">
    <citation type="journal article" date="2021" name="BMC Genomics">
        <title>Chromosome-level genome assembly and manually-curated proteome of model necrotroph Parastagonospora nodorum Sn15 reveals a genome-wide trove of candidate effector homologs, and redundancy of virulence-related functions within an accessory chromosome.</title>
        <authorList>
            <person name="Bertazzoni S."/>
            <person name="Jones D.A.B."/>
            <person name="Phan H.T."/>
            <person name="Tan K.-C."/>
            <person name="Hane J.K."/>
        </authorList>
    </citation>
    <scope>NUCLEOTIDE SEQUENCE [LARGE SCALE GENOMIC DNA]</scope>
    <source>
        <strain evidence="5">SN15 / ATCC MYA-4574 / FGSC 10173)</strain>
    </source>
</reference>
<feature type="region of interest" description="Disordered" evidence="2">
    <location>
        <begin position="1"/>
        <end position="76"/>
    </location>
</feature>